<keyword evidence="5" id="KW-1185">Reference proteome</keyword>
<dbReference type="InterPro" id="IPR044672">
    <property type="entry name" value="MOCS2A"/>
</dbReference>
<evidence type="ECO:0000256" key="2">
    <source>
        <dbReference type="ARBA" id="ARBA00024200"/>
    </source>
</evidence>
<dbReference type="UniPathway" id="UPA00344"/>
<dbReference type="STRING" id="571932.SAMN05421743_10129"/>
<dbReference type="PANTHER" id="PTHR33359:SF1">
    <property type="entry name" value="MOLYBDOPTERIN SYNTHASE SULFUR CARRIER SUBUNIT"/>
    <property type="match status" value="1"/>
</dbReference>
<dbReference type="NCBIfam" id="TIGR01682">
    <property type="entry name" value="moaD"/>
    <property type="match status" value="1"/>
</dbReference>
<dbReference type="PANTHER" id="PTHR33359">
    <property type="entry name" value="MOLYBDOPTERIN SYNTHASE SULFUR CARRIER SUBUNIT"/>
    <property type="match status" value="1"/>
</dbReference>
<evidence type="ECO:0000313" key="5">
    <source>
        <dbReference type="Proteomes" id="UP000198584"/>
    </source>
</evidence>
<dbReference type="InterPro" id="IPR003749">
    <property type="entry name" value="ThiS/MoaD-like"/>
</dbReference>
<dbReference type="OrthoDB" id="9801945at2"/>
<dbReference type="GO" id="GO:0006777">
    <property type="term" value="P:Mo-molybdopterin cofactor biosynthetic process"/>
    <property type="evidence" value="ECO:0007669"/>
    <property type="project" value="InterPro"/>
</dbReference>
<keyword evidence="1" id="KW-0547">Nucleotide-binding</keyword>
<comment type="similarity">
    <text evidence="2">Belongs to the MoaD family.</text>
</comment>
<dbReference type="RefSeq" id="WP_093040929.1">
    <property type="nucleotide sequence ID" value="NZ_FNQR01000001.1"/>
</dbReference>
<gene>
    <name evidence="4" type="ORF">SAMN05421743_10129</name>
</gene>
<dbReference type="Proteomes" id="UP000198584">
    <property type="component" value="Unassembled WGS sequence"/>
</dbReference>
<evidence type="ECO:0000313" key="4">
    <source>
        <dbReference type="EMBL" id="SDZ74543.1"/>
    </source>
</evidence>
<dbReference type="SUPFAM" id="SSF54285">
    <property type="entry name" value="MoaD/ThiS"/>
    <property type="match status" value="1"/>
</dbReference>
<dbReference type="AlphaFoldDB" id="A0A1H3VIC0"/>
<dbReference type="Gene3D" id="3.10.20.30">
    <property type="match status" value="1"/>
</dbReference>
<accession>A0A1H3VIC0</accession>
<organism evidence="4 5">
    <name type="scientific">Thalassobacillus cyri</name>
    <dbReference type="NCBI Taxonomy" id="571932"/>
    <lineage>
        <taxon>Bacteria</taxon>
        <taxon>Bacillati</taxon>
        <taxon>Bacillota</taxon>
        <taxon>Bacilli</taxon>
        <taxon>Bacillales</taxon>
        <taxon>Bacillaceae</taxon>
        <taxon>Thalassobacillus</taxon>
    </lineage>
</organism>
<protein>
    <recommendedName>
        <fullName evidence="3">Molybdopterin synthase sulfur carrier subunit</fullName>
    </recommendedName>
</protein>
<dbReference type="CDD" id="cd00754">
    <property type="entry name" value="Ubl_MoaD"/>
    <property type="match status" value="1"/>
</dbReference>
<dbReference type="Pfam" id="PF02597">
    <property type="entry name" value="ThiS"/>
    <property type="match status" value="1"/>
</dbReference>
<dbReference type="GO" id="GO:1990133">
    <property type="term" value="C:molybdopterin adenylyltransferase complex"/>
    <property type="evidence" value="ECO:0007669"/>
    <property type="project" value="TreeGrafter"/>
</dbReference>
<reference evidence="4 5" key="1">
    <citation type="submission" date="2016-10" db="EMBL/GenBank/DDBJ databases">
        <authorList>
            <person name="de Groot N.N."/>
        </authorList>
    </citation>
    <scope>NUCLEOTIDE SEQUENCE [LARGE SCALE GENOMIC DNA]</scope>
    <source>
        <strain evidence="4 5">CCM7597</strain>
    </source>
</reference>
<proteinExistence type="inferred from homology"/>
<dbReference type="EMBL" id="FNQR01000001">
    <property type="protein sequence ID" value="SDZ74543.1"/>
    <property type="molecule type" value="Genomic_DNA"/>
</dbReference>
<sequence>MNKILLFAGLQEKAGQAEVELNAVNKSIAEIKSMLKESYQMEEIDTSMAAVNEEYANGDFVVKEGDTIAFIPPVSGG</sequence>
<name>A0A1H3VIC0_9BACI</name>
<evidence type="ECO:0000256" key="3">
    <source>
        <dbReference type="ARBA" id="ARBA00024247"/>
    </source>
</evidence>
<dbReference type="InterPro" id="IPR012675">
    <property type="entry name" value="Beta-grasp_dom_sf"/>
</dbReference>
<dbReference type="InterPro" id="IPR016155">
    <property type="entry name" value="Mopterin_synth/thiamin_S_b"/>
</dbReference>
<evidence type="ECO:0000256" key="1">
    <source>
        <dbReference type="ARBA" id="ARBA00022741"/>
    </source>
</evidence>
<dbReference type="GO" id="GO:0000166">
    <property type="term" value="F:nucleotide binding"/>
    <property type="evidence" value="ECO:0007669"/>
    <property type="project" value="UniProtKB-KW"/>
</dbReference>